<dbReference type="WBParaSite" id="Smp_329150.1">
    <property type="protein sequence ID" value="Smp_329150.1"/>
    <property type="gene ID" value="Smp_329150"/>
</dbReference>
<accession>A0A5K4F8W0</accession>
<name>A0A5K4F8W0_SCHMA</name>
<reference evidence="1" key="1">
    <citation type="journal article" date="2012" name="PLoS Negl. Trop. Dis.">
        <title>A systematically improved high quality genome and transcriptome of the human blood fluke Schistosoma mansoni.</title>
        <authorList>
            <person name="Protasio A.V."/>
            <person name="Tsai I.J."/>
            <person name="Babbage A."/>
            <person name="Nichol S."/>
            <person name="Hunt M."/>
            <person name="Aslett M.A."/>
            <person name="De Silva N."/>
            <person name="Velarde G.S."/>
            <person name="Anderson T.J."/>
            <person name="Clark R.C."/>
            <person name="Davidson C."/>
            <person name="Dillon G.P."/>
            <person name="Holroyd N.E."/>
            <person name="LoVerde P.T."/>
            <person name="Lloyd C."/>
            <person name="McQuillan J."/>
            <person name="Oliveira G."/>
            <person name="Otto T.D."/>
            <person name="Parker-Manuel S.J."/>
            <person name="Quail M.A."/>
            <person name="Wilson R.A."/>
            <person name="Zerlotini A."/>
            <person name="Dunne D.W."/>
            <person name="Berriman M."/>
        </authorList>
    </citation>
    <scope>NUCLEOTIDE SEQUENCE [LARGE SCALE GENOMIC DNA]</scope>
    <source>
        <strain evidence="1">Puerto Rican</strain>
    </source>
</reference>
<protein>
    <submittedName>
        <fullName evidence="2">Uncharacterized protein</fullName>
    </submittedName>
</protein>
<dbReference type="AlphaFoldDB" id="A0A5K4F8W0"/>
<dbReference type="InParanoid" id="A0A5K4F8W0"/>
<evidence type="ECO:0000313" key="2">
    <source>
        <dbReference type="WBParaSite" id="Smp_329150.1"/>
    </source>
</evidence>
<dbReference type="Proteomes" id="UP000008854">
    <property type="component" value="Unassembled WGS sequence"/>
</dbReference>
<evidence type="ECO:0000313" key="1">
    <source>
        <dbReference type="Proteomes" id="UP000008854"/>
    </source>
</evidence>
<proteinExistence type="predicted"/>
<keyword evidence="1" id="KW-1185">Reference proteome</keyword>
<organism evidence="1 2">
    <name type="scientific">Schistosoma mansoni</name>
    <name type="common">Blood fluke</name>
    <dbReference type="NCBI Taxonomy" id="6183"/>
    <lineage>
        <taxon>Eukaryota</taxon>
        <taxon>Metazoa</taxon>
        <taxon>Spiralia</taxon>
        <taxon>Lophotrochozoa</taxon>
        <taxon>Platyhelminthes</taxon>
        <taxon>Trematoda</taxon>
        <taxon>Digenea</taxon>
        <taxon>Strigeidida</taxon>
        <taxon>Schistosomatoidea</taxon>
        <taxon>Schistosomatidae</taxon>
        <taxon>Schistosoma</taxon>
    </lineage>
</organism>
<reference evidence="2" key="2">
    <citation type="submission" date="2019-11" db="UniProtKB">
        <authorList>
            <consortium name="WormBaseParasite"/>
        </authorList>
    </citation>
    <scope>IDENTIFICATION</scope>
    <source>
        <strain evidence="2">Puerto Rican</strain>
    </source>
</reference>
<sequence>MQFCVGLSHRHSSHSKSNQRNVFLFRQEINLMNLIRIAQNFQSQITNALNFVHGNHLDEIKLSVDKLV</sequence>